<gene>
    <name evidence="2" type="ORF">CLAFUR5_12563</name>
</gene>
<dbReference type="AlphaFoldDB" id="A0A9Q8PJQ0"/>
<dbReference type="GeneID" id="71992441"/>
<dbReference type="RefSeq" id="XP_047768275.1">
    <property type="nucleotide sequence ID" value="XM_047911711.1"/>
</dbReference>
<sequence>MSTTVANLKTSDTVKMLRAQFMEQNNFIASNQFEIFVFALDKKDNILLARDRKSHNIDLSDIPRIGGLPWSDTDDRSIDLAVRKCIVNQVKCINKNEDIMGLKLLHMFKGTMPAPDGGQEHVIARVLVTCRVKVAESDKGGTSWFVTGGLWPLAEDPRRLMGVDRADLQSWLGQWKDETADSVGGGNLRPKRSDEQIGIAM</sequence>
<dbReference type="KEGG" id="ffu:CLAFUR5_12563"/>
<keyword evidence="3" id="KW-1185">Reference proteome</keyword>
<accession>A0A9Q8PJQ0</accession>
<evidence type="ECO:0000313" key="3">
    <source>
        <dbReference type="Proteomes" id="UP000756132"/>
    </source>
</evidence>
<feature type="region of interest" description="Disordered" evidence="1">
    <location>
        <begin position="182"/>
        <end position="201"/>
    </location>
</feature>
<name>A0A9Q8PJQ0_PASFU</name>
<proteinExistence type="predicted"/>
<organism evidence="2 3">
    <name type="scientific">Passalora fulva</name>
    <name type="common">Tomato leaf mold</name>
    <name type="synonym">Cladosporium fulvum</name>
    <dbReference type="NCBI Taxonomy" id="5499"/>
    <lineage>
        <taxon>Eukaryota</taxon>
        <taxon>Fungi</taxon>
        <taxon>Dikarya</taxon>
        <taxon>Ascomycota</taxon>
        <taxon>Pezizomycotina</taxon>
        <taxon>Dothideomycetes</taxon>
        <taxon>Dothideomycetidae</taxon>
        <taxon>Mycosphaerellales</taxon>
        <taxon>Mycosphaerellaceae</taxon>
        <taxon>Fulvia</taxon>
    </lineage>
</organism>
<dbReference type="Proteomes" id="UP000756132">
    <property type="component" value="Chromosome 11"/>
</dbReference>
<reference evidence="2" key="1">
    <citation type="submission" date="2021-12" db="EMBL/GenBank/DDBJ databases">
        <authorList>
            <person name="Zaccaron A."/>
            <person name="Stergiopoulos I."/>
        </authorList>
    </citation>
    <scope>NUCLEOTIDE SEQUENCE</scope>
    <source>
        <strain evidence="2">Race5_Kim</strain>
    </source>
</reference>
<evidence type="ECO:0000256" key="1">
    <source>
        <dbReference type="SAM" id="MobiDB-lite"/>
    </source>
</evidence>
<reference evidence="2" key="2">
    <citation type="journal article" date="2022" name="Microb. Genom.">
        <title>A chromosome-scale genome assembly of the tomato pathogen Cladosporium fulvum reveals a compartmentalized genome architecture and the presence of a dispensable chromosome.</title>
        <authorList>
            <person name="Zaccaron A.Z."/>
            <person name="Chen L.H."/>
            <person name="Samaras A."/>
            <person name="Stergiopoulos I."/>
        </authorList>
    </citation>
    <scope>NUCLEOTIDE SEQUENCE</scope>
    <source>
        <strain evidence="2">Race5_Kim</strain>
    </source>
</reference>
<evidence type="ECO:0000313" key="2">
    <source>
        <dbReference type="EMBL" id="UJO23909.1"/>
    </source>
</evidence>
<dbReference type="EMBL" id="CP090173">
    <property type="protein sequence ID" value="UJO23909.1"/>
    <property type="molecule type" value="Genomic_DNA"/>
</dbReference>
<protein>
    <submittedName>
        <fullName evidence="2">Uncharacterized protein</fullName>
    </submittedName>
</protein>